<reference evidence="3" key="1">
    <citation type="submission" date="2013-06" db="EMBL/GenBank/DDBJ databases">
        <authorList>
            <person name="Zhao Q."/>
        </authorList>
    </citation>
    <scope>NUCLEOTIDE SEQUENCE</scope>
    <source>
        <strain evidence="3">cv. W1943</strain>
    </source>
</reference>
<organism evidence="2 3">
    <name type="scientific">Oryza rufipogon</name>
    <name type="common">Brownbeard rice</name>
    <name type="synonym">Asian wild rice</name>
    <dbReference type="NCBI Taxonomy" id="4529"/>
    <lineage>
        <taxon>Eukaryota</taxon>
        <taxon>Viridiplantae</taxon>
        <taxon>Streptophyta</taxon>
        <taxon>Embryophyta</taxon>
        <taxon>Tracheophyta</taxon>
        <taxon>Spermatophyta</taxon>
        <taxon>Magnoliopsida</taxon>
        <taxon>Liliopsida</taxon>
        <taxon>Poales</taxon>
        <taxon>Poaceae</taxon>
        <taxon>BOP clade</taxon>
        <taxon>Oryzoideae</taxon>
        <taxon>Oryzeae</taxon>
        <taxon>Oryzinae</taxon>
        <taxon>Oryza</taxon>
    </lineage>
</organism>
<sequence>MDEPSQGGDQKLSAMEHVKKRHEEKGFLYACFLVHAVLLLLLLRNLRALPRVLLLLLQEGQLIEIKIDFLDFFALRE</sequence>
<dbReference type="GO" id="GO:0010044">
    <property type="term" value="P:response to aluminum ion"/>
    <property type="evidence" value="ECO:0007669"/>
    <property type="project" value="EnsemblPlants"/>
</dbReference>
<evidence type="ECO:0000313" key="3">
    <source>
        <dbReference type="Proteomes" id="UP000008022"/>
    </source>
</evidence>
<dbReference type="Gramene" id="ORUFI02G08170.2">
    <property type="protein sequence ID" value="ORUFI02G08170.2"/>
    <property type="gene ID" value="ORUFI02G08170"/>
</dbReference>
<dbReference type="GO" id="GO:0046686">
    <property type="term" value="P:response to cadmium ion"/>
    <property type="evidence" value="ECO:0007669"/>
    <property type="project" value="EnsemblPlants"/>
</dbReference>
<keyword evidence="3" id="KW-1185">Reference proteome</keyword>
<dbReference type="Proteomes" id="UP000008022">
    <property type="component" value="Unassembled WGS sequence"/>
</dbReference>
<feature type="transmembrane region" description="Helical" evidence="1">
    <location>
        <begin position="26"/>
        <end position="43"/>
    </location>
</feature>
<keyword evidence="1" id="KW-0472">Membrane</keyword>
<protein>
    <submittedName>
        <fullName evidence="2">Uncharacterized protein</fullName>
    </submittedName>
</protein>
<evidence type="ECO:0000256" key="1">
    <source>
        <dbReference type="SAM" id="Phobius"/>
    </source>
</evidence>
<dbReference type="AlphaFoldDB" id="A0A0E0NBG4"/>
<keyword evidence="1" id="KW-1133">Transmembrane helix</keyword>
<proteinExistence type="predicted"/>
<dbReference type="GO" id="GO:0140982">
    <property type="term" value="P:detoxification of aluminum ion"/>
    <property type="evidence" value="ECO:0007669"/>
    <property type="project" value="EnsemblPlants"/>
</dbReference>
<accession>A0A0E0NBG4</accession>
<keyword evidence="1" id="KW-0812">Transmembrane</keyword>
<evidence type="ECO:0000313" key="2">
    <source>
        <dbReference type="EnsemblPlants" id="ORUFI02G08170.2"/>
    </source>
</evidence>
<name>A0A0E0NBG4_ORYRU</name>
<reference evidence="2" key="2">
    <citation type="submission" date="2015-06" db="UniProtKB">
        <authorList>
            <consortium name="EnsemblPlants"/>
        </authorList>
    </citation>
    <scope>IDENTIFICATION</scope>
</reference>
<dbReference type="HOGENOM" id="CLU_2889808_0_0_1"/>
<dbReference type="EnsemblPlants" id="ORUFI02G08170.2">
    <property type="protein sequence ID" value="ORUFI02G08170.2"/>
    <property type="gene ID" value="ORUFI02G08170"/>
</dbReference>